<dbReference type="OrthoDB" id="10070306at2759"/>
<keyword evidence="3" id="KW-1185">Reference proteome</keyword>
<dbReference type="GeneID" id="110247445"/>
<protein>
    <recommendedName>
        <fullName evidence="1">NIDO domain-containing protein</fullName>
    </recommendedName>
</protein>
<name>A0A913YTK8_EXADI</name>
<proteinExistence type="predicted"/>
<accession>A0A913YTK8</accession>
<dbReference type="SMART" id="SM00539">
    <property type="entry name" value="NIDO"/>
    <property type="match status" value="1"/>
</dbReference>
<evidence type="ECO:0000259" key="1">
    <source>
        <dbReference type="PROSITE" id="PS51220"/>
    </source>
</evidence>
<organism evidence="2 3">
    <name type="scientific">Exaiptasia diaphana</name>
    <name type="common">Tropical sea anemone</name>
    <name type="synonym">Aiptasia pulchella</name>
    <dbReference type="NCBI Taxonomy" id="2652724"/>
    <lineage>
        <taxon>Eukaryota</taxon>
        <taxon>Metazoa</taxon>
        <taxon>Cnidaria</taxon>
        <taxon>Anthozoa</taxon>
        <taxon>Hexacorallia</taxon>
        <taxon>Actiniaria</taxon>
        <taxon>Aiptasiidae</taxon>
        <taxon>Exaiptasia</taxon>
    </lineage>
</organism>
<dbReference type="Proteomes" id="UP000887567">
    <property type="component" value="Unplaced"/>
</dbReference>
<evidence type="ECO:0000313" key="2">
    <source>
        <dbReference type="EnsemblMetazoa" id="XP_028517426.1"/>
    </source>
</evidence>
<dbReference type="GO" id="GO:0007160">
    <property type="term" value="P:cell-matrix adhesion"/>
    <property type="evidence" value="ECO:0007669"/>
    <property type="project" value="InterPro"/>
</dbReference>
<dbReference type="EnsemblMetazoa" id="XM_028661625.1">
    <property type="protein sequence ID" value="XP_028517426.1"/>
    <property type="gene ID" value="LOC110247445"/>
</dbReference>
<dbReference type="PROSITE" id="PS51220">
    <property type="entry name" value="NIDO"/>
    <property type="match status" value="1"/>
</dbReference>
<dbReference type="InterPro" id="IPR003886">
    <property type="entry name" value="NIDO_dom"/>
</dbReference>
<dbReference type="RefSeq" id="XP_028517426.1">
    <property type="nucleotide sequence ID" value="XM_028661625.1"/>
</dbReference>
<dbReference type="KEGG" id="epa:110247445"/>
<sequence length="241" mass="26877">MDVDINGVISFEKAFGEFDETKTPQLAGTKSMIAPFLGDIDTDDGGAIWYRQNTTNQLLEEASTDVRKAFPEFQHFSAVWMFVATWEKVPFFQSSNPQSITNTFQSVLLTDGNYSFVRFNYQNIGWTSSYGTEAEVGFNAGFSNYYYNVAPNSIRNISILDLPYKSNVNKPGVWMFRTDNITIQEGSGQIVVSGDFNVCSDSTITFTVASLSSHLNIKVVSSPFISSHFNDVLTVKALHLI</sequence>
<dbReference type="OMA" id="NISPNRW"/>
<dbReference type="PANTHER" id="PTHR13802">
    <property type="entry name" value="MUCIN 4-RELATED"/>
    <property type="match status" value="1"/>
</dbReference>
<evidence type="ECO:0000313" key="3">
    <source>
        <dbReference type="Proteomes" id="UP000887567"/>
    </source>
</evidence>
<reference evidence="2" key="1">
    <citation type="submission" date="2022-11" db="UniProtKB">
        <authorList>
            <consortium name="EnsemblMetazoa"/>
        </authorList>
    </citation>
    <scope>IDENTIFICATION</scope>
</reference>
<feature type="domain" description="NIDO" evidence="1">
    <location>
        <begin position="35"/>
        <end position="181"/>
    </location>
</feature>
<dbReference type="Pfam" id="PF06119">
    <property type="entry name" value="NIDO"/>
    <property type="match status" value="1"/>
</dbReference>
<dbReference type="PANTHER" id="PTHR13802:SF59">
    <property type="entry name" value="SUSHI DOMAIN-CONTAINING PROTEIN 2"/>
    <property type="match status" value="1"/>
</dbReference>
<dbReference type="AlphaFoldDB" id="A0A913YTK8"/>
<dbReference type="InterPro" id="IPR051495">
    <property type="entry name" value="Epithelial_Barrier/Signaling"/>
</dbReference>